<keyword evidence="2" id="KW-0479">Metal-binding</keyword>
<dbReference type="SUPFAM" id="SSF48264">
    <property type="entry name" value="Cytochrome P450"/>
    <property type="match status" value="1"/>
</dbReference>
<dbReference type="Proteomes" id="UP001208938">
    <property type="component" value="Unassembled WGS sequence"/>
</dbReference>
<dbReference type="PRINTS" id="PR00359">
    <property type="entry name" value="BP450"/>
</dbReference>
<keyword evidence="2" id="KW-0503">Monooxygenase</keyword>
<reference evidence="3 4" key="1">
    <citation type="submission" date="2022-10" db="EMBL/GenBank/DDBJ databases">
        <title>Pararhodobacter sp. nov., isolated from marine algae.</title>
        <authorList>
            <person name="Choi B.J."/>
            <person name="Kim J.M."/>
            <person name="Lee J.K."/>
            <person name="Choi D.G."/>
            <person name="Jeon C.O."/>
        </authorList>
    </citation>
    <scope>NUCLEOTIDE SEQUENCE [LARGE SCALE GENOMIC DNA]</scope>
    <source>
        <strain evidence="3 4">ZQ420</strain>
    </source>
</reference>
<evidence type="ECO:0000256" key="1">
    <source>
        <dbReference type="ARBA" id="ARBA00010617"/>
    </source>
</evidence>
<accession>A0ABT3GZB9</accession>
<organism evidence="3 4">
    <name type="scientific">Pararhodobacter zhoushanensis</name>
    <dbReference type="NCBI Taxonomy" id="2479545"/>
    <lineage>
        <taxon>Bacteria</taxon>
        <taxon>Pseudomonadati</taxon>
        <taxon>Pseudomonadota</taxon>
        <taxon>Alphaproteobacteria</taxon>
        <taxon>Rhodobacterales</taxon>
        <taxon>Paracoccaceae</taxon>
        <taxon>Pararhodobacter</taxon>
    </lineage>
</organism>
<dbReference type="Pfam" id="PF00067">
    <property type="entry name" value="p450"/>
    <property type="match status" value="1"/>
</dbReference>
<dbReference type="PANTHER" id="PTHR46696">
    <property type="entry name" value="P450, PUTATIVE (EUROFUNG)-RELATED"/>
    <property type="match status" value="1"/>
</dbReference>
<dbReference type="RefSeq" id="WP_264505831.1">
    <property type="nucleotide sequence ID" value="NZ_JAPDFL010000001.1"/>
</dbReference>
<evidence type="ECO:0000256" key="2">
    <source>
        <dbReference type="RuleBase" id="RU000461"/>
    </source>
</evidence>
<evidence type="ECO:0000313" key="3">
    <source>
        <dbReference type="EMBL" id="MCW1932867.1"/>
    </source>
</evidence>
<keyword evidence="2" id="KW-0408">Iron</keyword>
<keyword evidence="4" id="KW-1185">Reference proteome</keyword>
<sequence length="393" mass="43465">MTHPADFTVPEVEDFDSPHALFAELRGHCPVAWADEMGGFWAVTKHADICRVLTEWQTFTTTVQNVVPRVATTQRRPPLHLDPPGNIPYRNAILRFLSPRRIEDWKPVIAAMVAEHFDPFVAAGGGDICADFSFTLPIALLAEFFRLAPDEAAEIRIVGAEFNMALQRQDFDLLRERSDALYNIAARLIEDRKASPQDPDLDPVSNLLAVRVDGAALPDDKILGALRQFLLVGIIAPTTFIGSMAVHLARHPEHHAELTANPALVPVALEELLRLYTPYRGFARTATRDVELGGKLVKEGDPLAVVFTSGNRDEDVFPDPHSYRLDRDAPDLVTFGRGPHMCPGSPLARVLLAEVLLQIAQKTRDLRLTGPLEMTRWPEYGPLAVHLALTPAG</sequence>
<gene>
    <name evidence="3" type="ORF">OKW52_11535</name>
</gene>
<evidence type="ECO:0000313" key="4">
    <source>
        <dbReference type="Proteomes" id="UP001208938"/>
    </source>
</evidence>
<dbReference type="EMBL" id="JAPDFL010000001">
    <property type="protein sequence ID" value="MCW1932867.1"/>
    <property type="molecule type" value="Genomic_DNA"/>
</dbReference>
<dbReference type="InterPro" id="IPR017972">
    <property type="entry name" value="Cyt_P450_CS"/>
</dbReference>
<comment type="similarity">
    <text evidence="1 2">Belongs to the cytochrome P450 family.</text>
</comment>
<dbReference type="InterPro" id="IPR001128">
    <property type="entry name" value="Cyt_P450"/>
</dbReference>
<comment type="caution">
    <text evidence="3">The sequence shown here is derived from an EMBL/GenBank/DDBJ whole genome shotgun (WGS) entry which is preliminary data.</text>
</comment>
<dbReference type="Gene3D" id="1.10.630.10">
    <property type="entry name" value="Cytochrome P450"/>
    <property type="match status" value="1"/>
</dbReference>
<dbReference type="PANTHER" id="PTHR46696:SF6">
    <property type="entry name" value="P450, PUTATIVE (EUROFUNG)-RELATED"/>
    <property type="match status" value="1"/>
</dbReference>
<name>A0ABT3GZB9_9RHOB</name>
<keyword evidence="2" id="KW-0560">Oxidoreductase</keyword>
<protein>
    <submittedName>
        <fullName evidence="3">Cytochrome P450</fullName>
    </submittedName>
</protein>
<keyword evidence="2" id="KW-0349">Heme</keyword>
<dbReference type="PROSITE" id="PS00086">
    <property type="entry name" value="CYTOCHROME_P450"/>
    <property type="match status" value="1"/>
</dbReference>
<dbReference type="InterPro" id="IPR036396">
    <property type="entry name" value="Cyt_P450_sf"/>
</dbReference>
<dbReference type="InterPro" id="IPR002397">
    <property type="entry name" value="Cyt_P450_B"/>
</dbReference>
<proteinExistence type="inferred from homology"/>